<accession>A0AAD7T937</accession>
<keyword evidence="2" id="KW-1185">Reference proteome</keyword>
<proteinExistence type="predicted"/>
<organism evidence="1 2">
    <name type="scientific">Aldrovandia affinis</name>
    <dbReference type="NCBI Taxonomy" id="143900"/>
    <lineage>
        <taxon>Eukaryota</taxon>
        <taxon>Metazoa</taxon>
        <taxon>Chordata</taxon>
        <taxon>Craniata</taxon>
        <taxon>Vertebrata</taxon>
        <taxon>Euteleostomi</taxon>
        <taxon>Actinopterygii</taxon>
        <taxon>Neopterygii</taxon>
        <taxon>Teleostei</taxon>
        <taxon>Notacanthiformes</taxon>
        <taxon>Halosauridae</taxon>
        <taxon>Aldrovandia</taxon>
    </lineage>
</organism>
<sequence length="84" mass="9239">MFPQAYISTAQTGQTQSQLPYLTLCLDQVVSLLALGEVSPTAQELRPFPKAGPRKVGGAVRRKRKTVILTDTPVKRDLEEQKAT</sequence>
<dbReference type="Proteomes" id="UP001221898">
    <property type="component" value="Unassembled WGS sequence"/>
</dbReference>
<protein>
    <submittedName>
        <fullName evidence="1">Uncharacterized protein</fullName>
    </submittedName>
</protein>
<evidence type="ECO:0000313" key="2">
    <source>
        <dbReference type="Proteomes" id="UP001221898"/>
    </source>
</evidence>
<comment type="caution">
    <text evidence="1">The sequence shown here is derived from an EMBL/GenBank/DDBJ whole genome shotgun (WGS) entry which is preliminary data.</text>
</comment>
<dbReference type="EMBL" id="JAINUG010000005">
    <property type="protein sequence ID" value="KAJ8416645.1"/>
    <property type="molecule type" value="Genomic_DNA"/>
</dbReference>
<dbReference type="AlphaFoldDB" id="A0AAD7T937"/>
<gene>
    <name evidence="1" type="ORF">AAFF_G00325230</name>
</gene>
<reference evidence="1" key="1">
    <citation type="journal article" date="2023" name="Science">
        <title>Genome structures resolve the early diversification of teleost fishes.</title>
        <authorList>
            <person name="Parey E."/>
            <person name="Louis A."/>
            <person name="Montfort J."/>
            <person name="Bouchez O."/>
            <person name="Roques C."/>
            <person name="Iampietro C."/>
            <person name="Lluch J."/>
            <person name="Castinel A."/>
            <person name="Donnadieu C."/>
            <person name="Desvignes T."/>
            <person name="Floi Bucao C."/>
            <person name="Jouanno E."/>
            <person name="Wen M."/>
            <person name="Mejri S."/>
            <person name="Dirks R."/>
            <person name="Jansen H."/>
            <person name="Henkel C."/>
            <person name="Chen W.J."/>
            <person name="Zahm M."/>
            <person name="Cabau C."/>
            <person name="Klopp C."/>
            <person name="Thompson A.W."/>
            <person name="Robinson-Rechavi M."/>
            <person name="Braasch I."/>
            <person name="Lecointre G."/>
            <person name="Bobe J."/>
            <person name="Postlethwait J.H."/>
            <person name="Berthelot C."/>
            <person name="Roest Crollius H."/>
            <person name="Guiguen Y."/>
        </authorList>
    </citation>
    <scope>NUCLEOTIDE SEQUENCE</scope>
    <source>
        <strain evidence="1">NC1722</strain>
    </source>
</reference>
<name>A0AAD7T937_9TELE</name>
<evidence type="ECO:0000313" key="1">
    <source>
        <dbReference type="EMBL" id="KAJ8416645.1"/>
    </source>
</evidence>